<accession>A0A917HHH2</accession>
<evidence type="ECO:0008006" key="4">
    <source>
        <dbReference type="Google" id="ProtNLM"/>
    </source>
</evidence>
<keyword evidence="3" id="KW-1185">Reference proteome</keyword>
<keyword evidence="1" id="KW-0472">Membrane</keyword>
<dbReference type="EMBL" id="BMHY01000008">
    <property type="protein sequence ID" value="GGG78251.1"/>
    <property type="molecule type" value="Genomic_DNA"/>
</dbReference>
<keyword evidence="1" id="KW-1133">Transmembrane helix</keyword>
<feature type="transmembrane region" description="Helical" evidence="1">
    <location>
        <begin position="16"/>
        <end position="37"/>
    </location>
</feature>
<evidence type="ECO:0000313" key="2">
    <source>
        <dbReference type="EMBL" id="GGG78251.1"/>
    </source>
</evidence>
<dbReference type="Proteomes" id="UP000600247">
    <property type="component" value="Unassembled WGS sequence"/>
</dbReference>
<proteinExistence type="predicted"/>
<sequence>MLILKKWGETLNNTKLTISILVVIIVLLITALVFQFITSRDQRNQKDEFVLHRMDQADVKRLDEMVLRHQEGKGDFLLVIPPIVDGGYWIHDIHSNGTRVTWTIDNTRDGMSGERGKQEFRCGTVSKQESEYTYDYVLNQCEGMGEEAVYALSVLKDIEHK</sequence>
<keyword evidence="1" id="KW-0812">Transmembrane</keyword>
<comment type="caution">
    <text evidence="2">The sequence shown here is derived from an EMBL/GenBank/DDBJ whole genome shotgun (WGS) entry which is preliminary data.</text>
</comment>
<gene>
    <name evidence="2" type="ORF">GCM10010918_38920</name>
</gene>
<name>A0A917HHH2_9BACL</name>
<evidence type="ECO:0000256" key="1">
    <source>
        <dbReference type="SAM" id="Phobius"/>
    </source>
</evidence>
<dbReference type="AlphaFoldDB" id="A0A917HHH2"/>
<protein>
    <recommendedName>
        <fullName evidence="4">DUF4362 domain-containing protein</fullName>
    </recommendedName>
</protein>
<organism evidence="2 3">
    <name type="scientific">Paenibacillus radicis</name>
    <name type="common">ex Gao et al. 2016</name>
    <dbReference type="NCBI Taxonomy" id="1737354"/>
    <lineage>
        <taxon>Bacteria</taxon>
        <taxon>Bacillati</taxon>
        <taxon>Bacillota</taxon>
        <taxon>Bacilli</taxon>
        <taxon>Bacillales</taxon>
        <taxon>Paenibacillaceae</taxon>
        <taxon>Paenibacillus</taxon>
    </lineage>
</organism>
<reference evidence="2 3" key="1">
    <citation type="journal article" date="2014" name="Int. J. Syst. Evol. Microbiol.">
        <title>Complete genome sequence of Corynebacterium casei LMG S-19264T (=DSM 44701T), isolated from a smear-ripened cheese.</title>
        <authorList>
            <consortium name="US DOE Joint Genome Institute (JGI-PGF)"/>
            <person name="Walter F."/>
            <person name="Albersmeier A."/>
            <person name="Kalinowski J."/>
            <person name="Ruckert C."/>
        </authorList>
    </citation>
    <scope>NUCLEOTIDE SEQUENCE [LARGE SCALE GENOMIC DNA]</scope>
    <source>
        <strain evidence="2 3">CGMCC 1.15286</strain>
    </source>
</reference>
<dbReference type="RefSeq" id="WP_188890864.1">
    <property type="nucleotide sequence ID" value="NZ_BMHY01000008.1"/>
</dbReference>
<evidence type="ECO:0000313" key="3">
    <source>
        <dbReference type="Proteomes" id="UP000600247"/>
    </source>
</evidence>